<evidence type="ECO:0000256" key="6">
    <source>
        <dbReference type="ARBA" id="ARBA00022964"/>
    </source>
</evidence>
<comment type="catalytic activity">
    <reaction evidence="9">
        <text>L-ectoine + 2-oxoglutarate + O2 = 5-hydroxyectoine + succinate + CO2</text>
        <dbReference type="Rhea" id="RHEA:45740"/>
        <dbReference type="ChEBI" id="CHEBI:15379"/>
        <dbReference type="ChEBI" id="CHEBI:16526"/>
        <dbReference type="ChEBI" id="CHEBI:16810"/>
        <dbReference type="ChEBI" id="CHEBI:30031"/>
        <dbReference type="ChEBI" id="CHEBI:58515"/>
        <dbReference type="ChEBI" id="CHEBI:85413"/>
        <dbReference type="EC" id="1.14.11.55"/>
    </reaction>
</comment>
<evidence type="ECO:0000256" key="10">
    <source>
        <dbReference type="NCBIfam" id="TIGR02408"/>
    </source>
</evidence>
<evidence type="ECO:0000256" key="4">
    <source>
        <dbReference type="ARBA" id="ARBA00011738"/>
    </source>
</evidence>
<keyword evidence="7 12" id="KW-0560">Oxidoreductase</keyword>
<dbReference type="InterPro" id="IPR008775">
    <property type="entry name" value="Phytyl_CoA_dOase-like"/>
</dbReference>
<evidence type="ECO:0000256" key="5">
    <source>
        <dbReference type="ARBA" id="ARBA00022723"/>
    </source>
</evidence>
<dbReference type="Pfam" id="PF05721">
    <property type="entry name" value="PhyH"/>
    <property type="match status" value="1"/>
</dbReference>
<reference evidence="12" key="2">
    <citation type="journal article" date="2022" name="BMC Genomics">
        <title>Comparative genome analysis of mycobacteria focusing on tRNA and non-coding RNA.</title>
        <authorList>
            <person name="Behra P.R.K."/>
            <person name="Pettersson B.M.F."/>
            <person name="Ramesh M."/>
            <person name="Das S."/>
            <person name="Dasgupta S."/>
            <person name="Kirsebom L.A."/>
        </authorList>
    </citation>
    <scope>NUCLEOTIDE SEQUENCE</scope>
    <source>
        <strain evidence="12">DSM 44203</strain>
    </source>
</reference>
<dbReference type="SUPFAM" id="SSF51197">
    <property type="entry name" value="Clavaminate synthase-like"/>
    <property type="match status" value="1"/>
</dbReference>
<comment type="function">
    <text evidence="2">Involved in the biosynthesis of 5-hydroxyectoine, called compatible solute, which helps organisms to survive extreme osmotic stress by acting as a highly soluble organic osmolyte. Catalyzes the 2-oxoglutarate-dependent selective hydroxylation of L-ectoine to yield (4S,5S)-5-hydroxyectoine.</text>
</comment>
<comment type="subunit">
    <text evidence="4">Homodimer.</text>
</comment>
<name>A0AAW5SFR6_MYCNV</name>
<sequence length="339" mass="37371">MRYSAADAVCIQPSRDRPRGPRRDRCLPSSGGASKLSDNRFTDTRDRYPTRLTEPSDPIPREEPTVWGQESAGPLFETDLQSIEANGYLVQRSAVDDNWLSTLRGELNNIGAKADPEDPRIIREPGGSIRSVFQPHLFSDVIAEVVTLDTVLPVARQLLGSDVYLHQARINLMPGFTGTGFYWHSDFETWHAEDGMPAMRAVSCSISLTDNFPYNGSLMVMPGSHKTFYPCVGATPRNNHTSSLVKQEIGVPSQATLTEAAARYGIDQITGPAGTALWFDSNVMHGSGSNITPFPRSNVFLVFNSVENQLVAPYRAETPRPEYLAARDSQPFNIPSLVQ</sequence>
<evidence type="ECO:0000256" key="8">
    <source>
        <dbReference type="ARBA" id="ARBA00023004"/>
    </source>
</evidence>
<proteinExistence type="inferred from homology"/>
<evidence type="ECO:0000313" key="13">
    <source>
        <dbReference type="Proteomes" id="UP001207528"/>
    </source>
</evidence>
<dbReference type="InterPro" id="IPR012774">
    <property type="entry name" value="EctD"/>
</dbReference>
<dbReference type="GO" id="GO:0005506">
    <property type="term" value="F:iron ion binding"/>
    <property type="evidence" value="ECO:0007669"/>
    <property type="project" value="UniProtKB-ARBA"/>
</dbReference>
<feature type="region of interest" description="Disordered" evidence="11">
    <location>
        <begin position="1"/>
        <end position="67"/>
    </location>
</feature>
<dbReference type="EC" id="1.14.11.55" evidence="10"/>
<comment type="caution">
    <text evidence="12">The sequence shown here is derived from an EMBL/GenBank/DDBJ whole genome shotgun (WGS) entry which is preliminary data.</text>
</comment>
<evidence type="ECO:0000256" key="2">
    <source>
        <dbReference type="ARBA" id="ARBA00004063"/>
    </source>
</evidence>
<dbReference type="NCBIfam" id="TIGR02408">
    <property type="entry name" value="ectoine_ThpD"/>
    <property type="match status" value="1"/>
</dbReference>
<organism evidence="12 13">
    <name type="scientific">Mycolicibacterium novocastrense</name>
    <name type="common">Mycobacterium novocastrense</name>
    <dbReference type="NCBI Taxonomy" id="59813"/>
    <lineage>
        <taxon>Bacteria</taxon>
        <taxon>Bacillati</taxon>
        <taxon>Actinomycetota</taxon>
        <taxon>Actinomycetes</taxon>
        <taxon>Mycobacteriales</taxon>
        <taxon>Mycobacteriaceae</taxon>
        <taxon>Mycolicibacterium</taxon>
    </lineage>
</organism>
<evidence type="ECO:0000256" key="7">
    <source>
        <dbReference type="ARBA" id="ARBA00023002"/>
    </source>
</evidence>
<reference evidence="12" key="1">
    <citation type="submission" date="2020-07" db="EMBL/GenBank/DDBJ databases">
        <authorList>
            <person name="Pettersson B.M.F."/>
            <person name="Behra P.R.K."/>
            <person name="Ramesh M."/>
            <person name="Das S."/>
            <person name="Dasgupta S."/>
            <person name="Kirsebom L.A."/>
        </authorList>
    </citation>
    <scope>NUCLEOTIDE SEQUENCE</scope>
    <source>
        <strain evidence="12">DSM 44203</strain>
    </source>
</reference>
<dbReference type="GO" id="GO:0016706">
    <property type="term" value="F:2-oxoglutarate-dependent dioxygenase activity"/>
    <property type="evidence" value="ECO:0007669"/>
    <property type="project" value="InterPro"/>
</dbReference>
<dbReference type="EMBL" id="JACKTI010000019">
    <property type="protein sequence ID" value="MCV7022515.1"/>
    <property type="molecule type" value="Genomic_DNA"/>
</dbReference>
<keyword evidence="8" id="KW-0408">Iron</keyword>
<evidence type="ECO:0000256" key="9">
    <source>
        <dbReference type="ARBA" id="ARBA00049228"/>
    </source>
</evidence>
<feature type="compositionally biased region" description="Basic and acidic residues" evidence="11">
    <location>
        <begin position="14"/>
        <end position="26"/>
    </location>
</feature>
<dbReference type="PANTHER" id="PTHR20883">
    <property type="entry name" value="PHYTANOYL-COA DIOXYGENASE DOMAIN CONTAINING 1"/>
    <property type="match status" value="1"/>
</dbReference>
<comment type="cofactor">
    <cofactor evidence="1">
        <name>Fe(2+)</name>
        <dbReference type="ChEBI" id="CHEBI:29033"/>
    </cofactor>
</comment>
<evidence type="ECO:0000256" key="1">
    <source>
        <dbReference type="ARBA" id="ARBA00001954"/>
    </source>
</evidence>
<evidence type="ECO:0000256" key="11">
    <source>
        <dbReference type="SAM" id="MobiDB-lite"/>
    </source>
</evidence>
<comment type="similarity">
    <text evidence="3">Belongs to the PhyH family. EctD subfamily.</text>
</comment>
<dbReference type="Gene3D" id="2.60.120.620">
    <property type="entry name" value="q2cbj1_9rhob like domain"/>
    <property type="match status" value="1"/>
</dbReference>
<gene>
    <name evidence="12" type="primary">thpD</name>
    <name evidence="12" type="ORF">H7I77_04005</name>
</gene>
<evidence type="ECO:0000256" key="3">
    <source>
        <dbReference type="ARBA" id="ARBA00007851"/>
    </source>
</evidence>
<evidence type="ECO:0000313" key="12">
    <source>
        <dbReference type="EMBL" id="MCV7022515.1"/>
    </source>
</evidence>
<keyword evidence="6" id="KW-0223">Dioxygenase</keyword>
<feature type="compositionally biased region" description="Basic and acidic residues" evidence="11">
    <location>
        <begin position="37"/>
        <end position="49"/>
    </location>
</feature>
<dbReference type="Proteomes" id="UP001207528">
    <property type="component" value="Unassembled WGS sequence"/>
</dbReference>
<dbReference type="PANTHER" id="PTHR20883:SF48">
    <property type="entry name" value="ECTOINE DIOXYGENASE"/>
    <property type="match status" value="1"/>
</dbReference>
<keyword evidence="5" id="KW-0479">Metal-binding</keyword>
<dbReference type="AlphaFoldDB" id="A0AAW5SFR6"/>
<protein>
    <recommendedName>
        <fullName evidence="10">Ectoine hydroxylase</fullName>
        <ecNumber evidence="10">1.14.11.55</ecNumber>
    </recommendedName>
</protein>
<accession>A0AAW5SFR6</accession>